<feature type="domain" description="VOC" evidence="9">
    <location>
        <begin position="6"/>
        <end position="122"/>
    </location>
</feature>
<evidence type="ECO:0000256" key="8">
    <source>
        <dbReference type="RuleBase" id="RU000683"/>
    </source>
</evidence>
<comment type="similarity">
    <text evidence="2 8">Belongs to the extradiol ring-cleavage dioxygenase family.</text>
</comment>
<dbReference type="Pfam" id="PF00903">
    <property type="entry name" value="Glyoxalase"/>
    <property type="match status" value="1"/>
</dbReference>
<dbReference type="PANTHER" id="PTHR21366">
    <property type="entry name" value="GLYOXALASE FAMILY PROTEIN"/>
    <property type="match status" value="1"/>
</dbReference>
<dbReference type="InterPro" id="IPR050383">
    <property type="entry name" value="GlyoxalaseI/FosfomycinResist"/>
</dbReference>
<protein>
    <submittedName>
        <fullName evidence="10">Glyoxalase/bleomycin resistance protein/dioxygenase</fullName>
    </submittedName>
</protein>
<dbReference type="PROSITE" id="PS00082">
    <property type="entry name" value="EXTRADIOL_DIOXYGENAS"/>
    <property type="match status" value="1"/>
</dbReference>
<keyword evidence="5 8" id="KW-0223">Dioxygenase</keyword>
<evidence type="ECO:0000259" key="9">
    <source>
        <dbReference type="PROSITE" id="PS51819"/>
    </source>
</evidence>
<name>A0A976A6Z2_9BURK</name>
<dbReference type="PROSITE" id="PS51819">
    <property type="entry name" value="VOC"/>
    <property type="match status" value="2"/>
</dbReference>
<dbReference type="Proteomes" id="UP000256297">
    <property type="component" value="Chromosome CBM2589_a"/>
</dbReference>
<sequence length="304" mass="34099">MIRYQKLGYVELNVSNLGRSREFYEHMVGLQWIGLRADGAALFRCEQAPYSVVLHEHPSAGFRCVGWMLEDEAQFDILHQRLRDHGVPYELVGDTECEARQLGRATRMVEPNTLATLEFYLPRLPSGELTYEPSHTRIQRIGHVVFSTPERAAAHAFFRDVLGFLDSDSIGEMASFMRPAGSPYHHGLGIGSADRPRFHHLNFMVEAIDDIGRAINRCARQQVPVVYGPGRHPASQSVFLYYLDPDGLTLEYSFGMEEFADIDARPARVLPPKPESVDSWGGMPDPRMGSTGAIHATVIRSATQ</sequence>
<evidence type="ECO:0000256" key="2">
    <source>
        <dbReference type="ARBA" id="ARBA00008784"/>
    </source>
</evidence>
<dbReference type="RefSeq" id="WP_116340312.1">
    <property type="nucleotide sequence ID" value="NZ_LT976857.1"/>
</dbReference>
<dbReference type="GO" id="GO:0008198">
    <property type="term" value="F:ferrous iron binding"/>
    <property type="evidence" value="ECO:0007669"/>
    <property type="project" value="InterPro"/>
</dbReference>
<keyword evidence="6 8" id="KW-0560">Oxidoreductase</keyword>
<dbReference type="EMBL" id="OFSP01000037">
    <property type="protein sequence ID" value="SOY64339.1"/>
    <property type="molecule type" value="Genomic_DNA"/>
</dbReference>
<dbReference type="AlphaFoldDB" id="A0A976A6Z2"/>
<evidence type="ECO:0000256" key="5">
    <source>
        <dbReference type="ARBA" id="ARBA00022964"/>
    </source>
</evidence>
<comment type="caution">
    <text evidence="10">The sequence shown here is derived from an EMBL/GenBank/DDBJ whole genome shotgun (WGS) entry which is preliminary data.</text>
</comment>
<comment type="cofactor">
    <cofactor evidence="1 8">
        <name>Fe(2+)</name>
        <dbReference type="ChEBI" id="CHEBI:29033"/>
    </cofactor>
</comment>
<dbReference type="InterPro" id="IPR000486">
    <property type="entry name" value="Xdiol_ring_cleave_dOase_1/2"/>
</dbReference>
<evidence type="ECO:0000256" key="3">
    <source>
        <dbReference type="ARBA" id="ARBA00022723"/>
    </source>
</evidence>
<evidence type="ECO:0000313" key="10">
    <source>
        <dbReference type="EMBL" id="SOY64339.1"/>
    </source>
</evidence>
<evidence type="ECO:0000256" key="7">
    <source>
        <dbReference type="ARBA" id="ARBA00023004"/>
    </source>
</evidence>
<accession>A0A976A6Z2</accession>
<feature type="domain" description="VOC" evidence="9">
    <location>
        <begin position="140"/>
        <end position="255"/>
    </location>
</feature>
<evidence type="ECO:0000256" key="4">
    <source>
        <dbReference type="ARBA" id="ARBA00022797"/>
    </source>
</evidence>
<dbReference type="SUPFAM" id="SSF54593">
    <property type="entry name" value="Glyoxalase/Bleomycin resistance protein/Dihydroxybiphenyl dioxygenase"/>
    <property type="match status" value="2"/>
</dbReference>
<dbReference type="InterPro" id="IPR004360">
    <property type="entry name" value="Glyas_Fos-R_dOase_dom"/>
</dbReference>
<evidence type="ECO:0000256" key="1">
    <source>
        <dbReference type="ARBA" id="ARBA00001954"/>
    </source>
</evidence>
<proteinExistence type="inferred from homology"/>
<dbReference type="InterPro" id="IPR029068">
    <property type="entry name" value="Glyas_Bleomycin-R_OHBP_Dase"/>
</dbReference>
<organism evidence="10 11">
    <name type="scientific">Cupriavidus taiwanensis</name>
    <dbReference type="NCBI Taxonomy" id="164546"/>
    <lineage>
        <taxon>Bacteria</taxon>
        <taxon>Pseudomonadati</taxon>
        <taxon>Pseudomonadota</taxon>
        <taxon>Betaproteobacteria</taxon>
        <taxon>Burkholderiales</taxon>
        <taxon>Burkholderiaceae</taxon>
        <taxon>Cupriavidus</taxon>
    </lineage>
</organism>
<keyword evidence="4 8" id="KW-0058">Aromatic hydrocarbons catabolism</keyword>
<evidence type="ECO:0000256" key="6">
    <source>
        <dbReference type="ARBA" id="ARBA00023002"/>
    </source>
</evidence>
<evidence type="ECO:0000313" key="11">
    <source>
        <dbReference type="Proteomes" id="UP000256297"/>
    </source>
</evidence>
<gene>
    <name evidence="10" type="ORF">CBM2589_A70443</name>
</gene>
<dbReference type="Gene3D" id="3.10.180.10">
    <property type="entry name" value="2,3-Dihydroxybiphenyl 1,2-Dioxygenase, domain 1"/>
    <property type="match status" value="2"/>
</dbReference>
<reference evidence="10 11" key="1">
    <citation type="submission" date="2018-01" db="EMBL/GenBank/DDBJ databases">
        <authorList>
            <person name="Clerissi C."/>
        </authorList>
    </citation>
    <scope>NUCLEOTIDE SEQUENCE [LARGE SCALE GENOMIC DNA]</scope>
    <source>
        <strain evidence="10">Cupriavidus taiwanensis STM 3521</strain>
    </source>
</reference>
<dbReference type="InterPro" id="IPR037523">
    <property type="entry name" value="VOC_core"/>
</dbReference>
<dbReference type="GO" id="GO:0051213">
    <property type="term" value="F:dioxygenase activity"/>
    <property type="evidence" value="ECO:0007669"/>
    <property type="project" value="UniProtKB-KW"/>
</dbReference>
<keyword evidence="7 8" id="KW-0408">Iron</keyword>
<keyword evidence="3" id="KW-0479">Metal-binding</keyword>